<dbReference type="AlphaFoldDB" id="A0A6J5WCI8"/>
<dbReference type="EMBL" id="CAEKKB010000001">
    <property type="protein sequence ID" value="CAB4298061.1"/>
    <property type="molecule type" value="Genomic_DNA"/>
</dbReference>
<reference evidence="2 3" key="2">
    <citation type="submission" date="2020-05" db="EMBL/GenBank/DDBJ databases">
        <authorList>
            <person name="Campoy J."/>
            <person name="Schneeberger K."/>
            <person name="Spophaly S."/>
        </authorList>
    </citation>
    <scope>NUCLEOTIDE SEQUENCE [LARGE SCALE GENOMIC DNA]</scope>
    <source>
        <strain evidence="2">PruArmRojPasFocal</strain>
    </source>
</reference>
<sequence length="59" mass="6613">MGRRLGNNGALSWSRSLHKSLARSENVLLSHSSHRIETTTALLISDFLDIVKNELHILC</sequence>
<evidence type="ECO:0000313" key="4">
    <source>
        <dbReference type="Proteomes" id="UP000507245"/>
    </source>
</evidence>
<protein>
    <submittedName>
        <fullName evidence="2">Uncharacterized protein</fullName>
    </submittedName>
</protein>
<proteinExistence type="predicted"/>
<evidence type="ECO:0000313" key="3">
    <source>
        <dbReference type="Proteomes" id="UP000507222"/>
    </source>
</evidence>
<name>A0A6J5WCI8_PRUAR</name>
<evidence type="ECO:0000313" key="1">
    <source>
        <dbReference type="EMBL" id="CAB4267610.1"/>
    </source>
</evidence>
<gene>
    <name evidence="1" type="ORF">CURHAP_LOCUS10377</name>
    <name evidence="2" type="ORF">ORAREDHAP_LOCUS10213</name>
</gene>
<keyword evidence="4" id="KW-1185">Reference proteome</keyword>
<dbReference type="Proteomes" id="UP000507222">
    <property type="component" value="Unassembled WGS sequence"/>
</dbReference>
<dbReference type="EMBL" id="CAEKDK010000001">
    <property type="protein sequence ID" value="CAB4267610.1"/>
    <property type="molecule type" value="Genomic_DNA"/>
</dbReference>
<evidence type="ECO:0000313" key="2">
    <source>
        <dbReference type="EMBL" id="CAB4298061.1"/>
    </source>
</evidence>
<dbReference type="Proteomes" id="UP000507245">
    <property type="component" value="Unassembled WGS sequence"/>
</dbReference>
<accession>A0A6J5WCI8</accession>
<organism evidence="2 4">
    <name type="scientific">Prunus armeniaca</name>
    <name type="common">Apricot</name>
    <name type="synonym">Armeniaca vulgaris</name>
    <dbReference type="NCBI Taxonomy" id="36596"/>
    <lineage>
        <taxon>Eukaryota</taxon>
        <taxon>Viridiplantae</taxon>
        <taxon>Streptophyta</taxon>
        <taxon>Embryophyta</taxon>
        <taxon>Tracheophyta</taxon>
        <taxon>Spermatophyta</taxon>
        <taxon>Magnoliopsida</taxon>
        <taxon>eudicotyledons</taxon>
        <taxon>Gunneridae</taxon>
        <taxon>Pentapetalae</taxon>
        <taxon>rosids</taxon>
        <taxon>fabids</taxon>
        <taxon>Rosales</taxon>
        <taxon>Rosaceae</taxon>
        <taxon>Amygdaloideae</taxon>
        <taxon>Amygdaleae</taxon>
        <taxon>Prunus</taxon>
    </lineage>
</organism>
<reference evidence="4" key="1">
    <citation type="journal article" date="2020" name="Genome Biol.">
        <title>Gamete binning: chromosome-level and haplotype-resolved genome assembly enabled by high-throughput single-cell sequencing of gamete genomes.</title>
        <authorList>
            <person name="Campoy J.A."/>
            <person name="Sun H."/>
            <person name="Goel M."/>
            <person name="Jiao W.-B."/>
            <person name="Folz-Donahue K."/>
            <person name="Wang N."/>
            <person name="Rubio M."/>
            <person name="Liu C."/>
            <person name="Kukat C."/>
            <person name="Ruiz D."/>
            <person name="Huettel B."/>
            <person name="Schneeberger K."/>
        </authorList>
    </citation>
    <scope>NUCLEOTIDE SEQUENCE [LARGE SCALE GENOMIC DNA]</scope>
    <source>
        <strain evidence="4">cv. Rojo Pasion</strain>
    </source>
</reference>